<dbReference type="EMBL" id="ASRX01000014">
    <property type="protein sequence ID" value="EYF06809.1"/>
    <property type="molecule type" value="Genomic_DNA"/>
</dbReference>
<dbReference type="STRING" id="1192034.CAP_1506"/>
<gene>
    <name evidence="1" type="ORF">CAP_1506</name>
</gene>
<accession>A0A017TC32</accession>
<evidence type="ECO:0000313" key="1">
    <source>
        <dbReference type="EMBL" id="EYF06809.1"/>
    </source>
</evidence>
<name>A0A017TC32_9BACT</name>
<sequence>MTAFELQFRPSATLIQVVRRFVFDFYEGVLDDPDTVARVALATHELLENAVKYSLDGATELSLGIEEGEGGTREVALRLRNRAAASDVEALTALFAEMDQYPDPYAHYQAAMERGARRRTGSGLGIVRVRAEGEMCMKCSVEGDKVLIEARTQVEPRREA</sequence>
<dbReference type="Gene3D" id="3.30.565.10">
    <property type="entry name" value="Histidine kinase-like ATPase, C-terminal domain"/>
    <property type="match status" value="1"/>
</dbReference>
<comment type="caution">
    <text evidence="1">The sequence shown here is derived from an EMBL/GenBank/DDBJ whole genome shotgun (WGS) entry which is preliminary data.</text>
</comment>
<dbReference type="InterPro" id="IPR036890">
    <property type="entry name" value="HATPase_C_sf"/>
</dbReference>
<proteinExistence type="predicted"/>
<dbReference type="eggNOG" id="ENOG502ZUWM">
    <property type="taxonomic scope" value="Bacteria"/>
</dbReference>
<organism evidence="1 2">
    <name type="scientific">Chondromyces apiculatus DSM 436</name>
    <dbReference type="NCBI Taxonomy" id="1192034"/>
    <lineage>
        <taxon>Bacteria</taxon>
        <taxon>Pseudomonadati</taxon>
        <taxon>Myxococcota</taxon>
        <taxon>Polyangia</taxon>
        <taxon>Polyangiales</taxon>
        <taxon>Polyangiaceae</taxon>
        <taxon>Chondromyces</taxon>
    </lineage>
</organism>
<dbReference type="Proteomes" id="UP000019678">
    <property type="component" value="Unassembled WGS sequence"/>
</dbReference>
<reference evidence="1 2" key="1">
    <citation type="submission" date="2013-05" db="EMBL/GenBank/DDBJ databases">
        <title>Genome assembly of Chondromyces apiculatus DSM 436.</title>
        <authorList>
            <person name="Sharma G."/>
            <person name="Khatri I."/>
            <person name="Kaur C."/>
            <person name="Mayilraj S."/>
            <person name="Subramanian S."/>
        </authorList>
    </citation>
    <scope>NUCLEOTIDE SEQUENCE [LARGE SCALE GENOMIC DNA]</scope>
    <source>
        <strain evidence="1 2">DSM 436</strain>
    </source>
</reference>
<evidence type="ECO:0008006" key="3">
    <source>
        <dbReference type="Google" id="ProtNLM"/>
    </source>
</evidence>
<protein>
    <recommendedName>
        <fullName evidence="3">Histidine kinase/HSP90-like ATPase domain-containing protein</fullName>
    </recommendedName>
</protein>
<dbReference type="AlphaFoldDB" id="A0A017TC32"/>
<evidence type="ECO:0000313" key="2">
    <source>
        <dbReference type="Proteomes" id="UP000019678"/>
    </source>
</evidence>
<keyword evidence="2" id="KW-1185">Reference proteome</keyword>